<dbReference type="InterPro" id="IPR036291">
    <property type="entry name" value="NAD(P)-bd_dom_sf"/>
</dbReference>
<dbReference type="Proteomes" id="UP000799766">
    <property type="component" value="Unassembled WGS sequence"/>
</dbReference>
<keyword evidence="2" id="KW-1185">Reference proteome</keyword>
<dbReference type="PANTHER" id="PTHR14097:SF8">
    <property type="entry name" value="NAD(P)-BINDING DOMAIN-CONTAINING PROTEIN"/>
    <property type="match status" value="1"/>
</dbReference>
<accession>A0A6A6PCL8</accession>
<name>A0A6A6PCL8_9PEZI</name>
<dbReference type="PANTHER" id="PTHR14097">
    <property type="entry name" value="OXIDOREDUCTASE HTATIP2"/>
    <property type="match status" value="1"/>
</dbReference>
<evidence type="ECO:0000313" key="1">
    <source>
        <dbReference type="EMBL" id="KAF2461163.1"/>
    </source>
</evidence>
<dbReference type="SUPFAM" id="SSF51735">
    <property type="entry name" value="NAD(P)-binding Rossmann-fold domains"/>
    <property type="match status" value="1"/>
</dbReference>
<sequence>MHLILTGATGLVGSGVLDAMLKNSAVSKISILSRRPVPMADQDTRVKVYQQKDLSKIDTGVLNELKGAKGCVWALGVSQTAVGKEEYVKITHDMTMDAASAFANLSPSFNFVFVSGEGATHTPGLFSAIFARVKGQTELDLLDFSKQHQGFNTYALRPAMVDQTYHEAIHPYTPKVSSVRRMFNTSLRPALRLLSSNIISPTDHLGRVLVDLALSDGKPLEGVGIEGEGRIITNQGMRRLAGLSY</sequence>
<dbReference type="EMBL" id="MU001672">
    <property type="protein sequence ID" value="KAF2461163.1"/>
    <property type="molecule type" value="Genomic_DNA"/>
</dbReference>
<proteinExistence type="predicted"/>
<gene>
    <name evidence="1" type="ORF">BDY21DRAFT_369213</name>
</gene>
<protein>
    <submittedName>
        <fullName evidence="1">Nucleoside-diphosphate-sugar epimerase</fullName>
    </submittedName>
</protein>
<evidence type="ECO:0000313" key="2">
    <source>
        <dbReference type="Proteomes" id="UP000799766"/>
    </source>
</evidence>
<organism evidence="1 2">
    <name type="scientific">Lineolata rhizophorae</name>
    <dbReference type="NCBI Taxonomy" id="578093"/>
    <lineage>
        <taxon>Eukaryota</taxon>
        <taxon>Fungi</taxon>
        <taxon>Dikarya</taxon>
        <taxon>Ascomycota</taxon>
        <taxon>Pezizomycotina</taxon>
        <taxon>Dothideomycetes</taxon>
        <taxon>Dothideomycetes incertae sedis</taxon>
        <taxon>Lineolatales</taxon>
        <taxon>Lineolataceae</taxon>
        <taxon>Lineolata</taxon>
    </lineage>
</organism>
<reference evidence="1" key="1">
    <citation type="journal article" date="2020" name="Stud. Mycol.">
        <title>101 Dothideomycetes genomes: a test case for predicting lifestyles and emergence of pathogens.</title>
        <authorList>
            <person name="Haridas S."/>
            <person name="Albert R."/>
            <person name="Binder M."/>
            <person name="Bloem J."/>
            <person name="Labutti K."/>
            <person name="Salamov A."/>
            <person name="Andreopoulos B."/>
            <person name="Baker S."/>
            <person name="Barry K."/>
            <person name="Bills G."/>
            <person name="Bluhm B."/>
            <person name="Cannon C."/>
            <person name="Castanera R."/>
            <person name="Culley D."/>
            <person name="Daum C."/>
            <person name="Ezra D."/>
            <person name="Gonzalez J."/>
            <person name="Henrissat B."/>
            <person name="Kuo A."/>
            <person name="Liang C."/>
            <person name="Lipzen A."/>
            <person name="Lutzoni F."/>
            <person name="Magnuson J."/>
            <person name="Mondo S."/>
            <person name="Nolan M."/>
            <person name="Ohm R."/>
            <person name="Pangilinan J."/>
            <person name="Park H.-J."/>
            <person name="Ramirez L."/>
            <person name="Alfaro M."/>
            <person name="Sun H."/>
            <person name="Tritt A."/>
            <person name="Yoshinaga Y."/>
            <person name="Zwiers L.-H."/>
            <person name="Turgeon B."/>
            <person name="Goodwin S."/>
            <person name="Spatafora J."/>
            <person name="Crous P."/>
            <person name="Grigoriev I."/>
        </authorList>
    </citation>
    <scope>NUCLEOTIDE SEQUENCE</scope>
    <source>
        <strain evidence="1">ATCC 16933</strain>
    </source>
</reference>
<dbReference type="AlphaFoldDB" id="A0A6A6PCL8"/>
<dbReference type="Gene3D" id="3.40.50.720">
    <property type="entry name" value="NAD(P)-binding Rossmann-like Domain"/>
    <property type="match status" value="1"/>
</dbReference>
<dbReference type="OrthoDB" id="9975943at2759"/>